<evidence type="ECO:0000313" key="1">
    <source>
        <dbReference type="EMBL" id="SVE60061.1"/>
    </source>
</evidence>
<gene>
    <name evidence="1" type="ORF">METZ01_LOCUS512915</name>
</gene>
<reference evidence="1" key="1">
    <citation type="submission" date="2018-05" db="EMBL/GenBank/DDBJ databases">
        <authorList>
            <person name="Lanie J.A."/>
            <person name="Ng W.-L."/>
            <person name="Kazmierczak K.M."/>
            <person name="Andrzejewski T.M."/>
            <person name="Davidsen T.M."/>
            <person name="Wayne K.J."/>
            <person name="Tettelin H."/>
            <person name="Glass J.I."/>
            <person name="Rusch D."/>
            <person name="Podicherti R."/>
            <person name="Tsui H.-C.T."/>
            <person name="Winkler M.E."/>
        </authorList>
    </citation>
    <scope>NUCLEOTIDE SEQUENCE</scope>
</reference>
<proteinExistence type="predicted"/>
<dbReference type="AlphaFoldDB" id="A0A383ETH3"/>
<organism evidence="1">
    <name type="scientific">marine metagenome</name>
    <dbReference type="NCBI Taxonomy" id="408172"/>
    <lineage>
        <taxon>unclassified sequences</taxon>
        <taxon>metagenomes</taxon>
        <taxon>ecological metagenomes</taxon>
    </lineage>
</organism>
<name>A0A383ETH3_9ZZZZ</name>
<protein>
    <submittedName>
        <fullName evidence="1">Uncharacterized protein</fullName>
    </submittedName>
</protein>
<accession>A0A383ETH3</accession>
<sequence length="67" mass="7234">MSSLRSIVAHNQGLNLEGNFRHRVEFSRDSGVGMKISVDGAVPLSANDVSFRDPFSGWIIANEGGDD</sequence>
<dbReference type="EMBL" id="UINC01228656">
    <property type="protein sequence ID" value="SVE60061.1"/>
    <property type="molecule type" value="Genomic_DNA"/>
</dbReference>